<comment type="cofactor">
    <cofactor evidence="1">
        <name>Zn(2+)</name>
        <dbReference type="ChEBI" id="CHEBI:29105"/>
    </cofactor>
</comment>
<keyword evidence="4" id="KW-0479">Metal-binding</keyword>
<dbReference type="PANTHER" id="PTHR43808">
    <property type="entry name" value="ACETYLORNITHINE DEACETYLASE"/>
    <property type="match status" value="1"/>
</dbReference>
<evidence type="ECO:0000256" key="7">
    <source>
        <dbReference type="ARBA" id="ARBA00022997"/>
    </source>
</evidence>
<protein>
    <submittedName>
        <fullName evidence="10">Diguanylate cyclase</fullName>
    </submittedName>
</protein>
<keyword evidence="11" id="KW-1185">Reference proteome</keyword>
<dbReference type="InterPro" id="IPR002933">
    <property type="entry name" value="Peptidase_M20"/>
</dbReference>
<dbReference type="GO" id="GO:0008777">
    <property type="term" value="F:acetylornithine deacetylase activity"/>
    <property type="evidence" value="ECO:0007669"/>
    <property type="project" value="TreeGrafter"/>
</dbReference>
<dbReference type="InterPro" id="IPR011650">
    <property type="entry name" value="Peptidase_M20_dimer"/>
</dbReference>
<evidence type="ECO:0000259" key="9">
    <source>
        <dbReference type="Pfam" id="PF07687"/>
    </source>
</evidence>
<evidence type="ECO:0000256" key="2">
    <source>
        <dbReference type="ARBA" id="ARBA00006247"/>
    </source>
</evidence>
<dbReference type="GO" id="GO:0006526">
    <property type="term" value="P:L-arginine biosynthetic process"/>
    <property type="evidence" value="ECO:0007669"/>
    <property type="project" value="TreeGrafter"/>
</dbReference>
<dbReference type="SUPFAM" id="SSF53187">
    <property type="entry name" value="Zn-dependent exopeptidases"/>
    <property type="match status" value="1"/>
</dbReference>
<evidence type="ECO:0000256" key="3">
    <source>
        <dbReference type="ARBA" id="ARBA00022670"/>
    </source>
</evidence>
<dbReference type="Gene3D" id="3.40.630.10">
    <property type="entry name" value="Zn peptidases"/>
    <property type="match status" value="1"/>
</dbReference>
<dbReference type="Pfam" id="PF01546">
    <property type="entry name" value="Peptidase_M20"/>
    <property type="match status" value="1"/>
</dbReference>
<reference evidence="10 11" key="1">
    <citation type="submission" date="2014-02" db="EMBL/GenBank/DDBJ databases">
        <title>Draft genome sequence of Lysinibacillus sinduriensis JCM 15800.</title>
        <authorList>
            <person name="Zhang F."/>
            <person name="Wang G."/>
            <person name="Zhang L."/>
        </authorList>
    </citation>
    <scope>NUCLEOTIDE SEQUENCE [LARGE SCALE GENOMIC DNA]</scope>
    <source>
        <strain evidence="10 11">JCM 15800</strain>
    </source>
</reference>
<keyword evidence="7" id="KW-0224">Dipeptidase</keyword>
<dbReference type="InterPro" id="IPR036264">
    <property type="entry name" value="Bact_exopeptidase_dim_dom"/>
</dbReference>
<dbReference type="GO" id="GO:0008237">
    <property type="term" value="F:metallopeptidase activity"/>
    <property type="evidence" value="ECO:0007669"/>
    <property type="project" value="UniProtKB-KW"/>
</dbReference>
<dbReference type="Pfam" id="PF07687">
    <property type="entry name" value="M20_dimer"/>
    <property type="match status" value="1"/>
</dbReference>
<dbReference type="CDD" id="cd03888">
    <property type="entry name" value="M20_PepV"/>
    <property type="match status" value="1"/>
</dbReference>
<evidence type="ECO:0000256" key="4">
    <source>
        <dbReference type="ARBA" id="ARBA00022723"/>
    </source>
</evidence>
<evidence type="ECO:0000313" key="11">
    <source>
        <dbReference type="Proteomes" id="UP000030408"/>
    </source>
</evidence>
<sequence length="464" mass="51019">MDWLNLAESRKDELVSELQQLIQIKSVLDQETSSEDAPFGEGPLEALKYMLRLGEQQGFTAKNIDNYAGHLEMGSGEEMLGILCHVDVVPVGDSWTYPPFKGEVADGKLYGRGAIDDKGPTMAAYLAMKLVKDSGIELNKRVRMIIGTDEESGFRCVDHYFTKEEMPTIGFAPDADFPLINAEKGIALLDFSQKGNLEDDEQIIAFKAGQRSNMVPDTANAIVQNVPPSIEDAFWAFLEKNSTDGTLTKEDGRYIITINGKAAHAMEPEKGRNAAVLLSKFLQNFVTTKASKEFVAFMVDTFEDDHFGSRIKLDYYDEMSGHTTLNPGVVLFHQKRGGHIQVSMRYSVSYPFEGKITEASAEVAALGFALDVAANSAPHFVPEEDDFVQTLLGVYRKYTADDTKPLSTGGGTYARTMEKGVAFGMLFPDEPDVAHQADEFVVIDNLVRAAAIYAEAIAQLAGKK</sequence>
<dbReference type="EMBL" id="JPVO01000036">
    <property type="protein sequence ID" value="KGR77657.1"/>
    <property type="molecule type" value="Genomic_DNA"/>
</dbReference>
<dbReference type="Proteomes" id="UP000030408">
    <property type="component" value="Unassembled WGS sequence"/>
</dbReference>
<dbReference type="Gene3D" id="3.30.70.360">
    <property type="match status" value="2"/>
</dbReference>
<dbReference type="SUPFAM" id="SSF55031">
    <property type="entry name" value="Bacterial exopeptidase dimerisation domain"/>
    <property type="match status" value="1"/>
</dbReference>
<dbReference type="eggNOG" id="COG0624">
    <property type="taxonomic scope" value="Bacteria"/>
</dbReference>
<organism evidence="10 11">
    <name type="scientific">Ureibacillus sinduriensis BLB-1 = JCM 15800</name>
    <dbReference type="NCBI Taxonomy" id="1384057"/>
    <lineage>
        <taxon>Bacteria</taxon>
        <taxon>Bacillati</taxon>
        <taxon>Bacillota</taxon>
        <taxon>Bacilli</taxon>
        <taxon>Bacillales</taxon>
        <taxon>Caryophanaceae</taxon>
        <taxon>Ureibacillus</taxon>
    </lineage>
</organism>
<evidence type="ECO:0000313" key="10">
    <source>
        <dbReference type="EMBL" id="KGR77657.1"/>
    </source>
</evidence>
<comment type="similarity">
    <text evidence="2">Belongs to the peptidase M20A family.</text>
</comment>
<dbReference type="PANTHER" id="PTHR43808:SF31">
    <property type="entry name" value="N-ACETYL-L-CITRULLINE DEACETYLASE"/>
    <property type="match status" value="1"/>
</dbReference>
<dbReference type="OrthoDB" id="9761532at2"/>
<keyword evidence="5" id="KW-0378">Hydrolase</keyword>
<dbReference type="GO" id="GO:0016805">
    <property type="term" value="F:dipeptidase activity"/>
    <property type="evidence" value="ECO:0007669"/>
    <property type="project" value="UniProtKB-KW"/>
</dbReference>
<feature type="domain" description="Peptidase M20 dimerisation" evidence="9">
    <location>
        <begin position="254"/>
        <end position="328"/>
    </location>
</feature>
<dbReference type="RefSeq" id="WP_036197731.1">
    <property type="nucleotide sequence ID" value="NZ_AVCY01000020.1"/>
</dbReference>
<evidence type="ECO:0000256" key="8">
    <source>
        <dbReference type="ARBA" id="ARBA00023049"/>
    </source>
</evidence>
<dbReference type="GO" id="GO:0008270">
    <property type="term" value="F:zinc ion binding"/>
    <property type="evidence" value="ECO:0007669"/>
    <property type="project" value="InterPro"/>
</dbReference>
<dbReference type="STRING" id="1384057.CD33_02240"/>
<dbReference type="NCBIfam" id="TIGR01887">
    <property type="entry name" value="dipeptidaselike"/>
    <property type="match status" value="1"/>
</dbReference>
<keyword evidence="8" id="KW-0482">Metalloprotease</keyword>
<dbReference type="InterPro" id="IPR050072">
    <property type="entry name" value="Peptidase_M20A"/>
</dbReference>
<comment type="caution">
    <text evidence="10">The sequence shown here is derived from an EMBL/GenBank/DDBJ whole genome shotgun (WGS) entry which is preliminary data.</text>
</comment>
<dbReference type="NCBIfam" id="NF005591">
    <property type="entry name" value="PRK07318.1"/>
    <property type="match status" value="1"/>
</dbReference>
<keyword evidence="6" id="KW-0862">Zinc</keyword>
<evidence type="ECO:0000256" key="1">
    <source>
        <dbReference type="ARBA" id="ARBA00001947"/>
    </source>
</evidence>
<name>A0A0A3IS48_9BACL</name>
<proteinExistence type="inferred from homology"/>
<dbReference type="GO" id="GO:0006508">
    <property type="term" value="P:proteolysis"/>
    <property type="evidence" value="ECO:0007669"/>
    <property type="project" value="UniProtKB-KW"/>
</dbReference>
<evidence type="ECO:0000256" key="5">
    <source>
        <dbReference type="ARBA" id="ARBA00022801"/>
    </source>
</evidence>
<evidence type="ECO:0000256" key="6">
    <source>
        <dbReference type="ARBA" id="ARBA00022833"/>
    </source>
</evidence>
<accession>A0A0A3IS48</accession>
<dbReference type="AlphaFoldDB" id="A0A0A3IS48"/>
<gene>
    <name evidence="10" type="ORF">CD33_02240</name>
</gene>
<dbReference type="PROSITE" id="PS00759">
    <property type="entry name" value="ARGE_DAPE_CPG2_2"/>
    <property type="match status" value="1"/>
</dbReference>
<keyword evidence="3" id="KW-0645">Protease</keyword>
<dbReference type="InterPro" id="IPR001261">
    <property type="entry name" value="ArgE/DapE_CS"/>
</dbReference>
<dbReference type="InterPro" id="IPR010964">
    <property type="entry name" value="M20A_pepV-rel"/>
</dbReference>